<keyword evidence="2" id="KW-0217">Developmental protein</keyword>
<evidence type="ECO:0000256" key="8">
    <source>
        <dbReference type="ARBA" id="ARBA00023159"/>
    </source>
</evidence>
<dbReference type="PANTHER" id="PTHR46123">
    <property type="entry name" value="MIX-TYPE HOMEOBOX GENE 1-RELATED"/>
    <property type="match status" value="1"/>
</dbReference>
<evidence type="ECO:0000256" key="7">
    <source>
        <dbReference type="ARBA" id="ARBA00023155"/>
    </source>
</evidence>
<dbReference type="GO" id="GO:0007399">
    <property type="term" value="P:nervous system development"/>
    <property type="evidence" value="ECO:0007669"/>
    <property type="project" value="UniProtKB-KW"/>
</dbReference>
<evidence type="ECO:0000256" key="1">
    <source>
        <dbReference type="ARBA" id="ARBA00004123"/>
    </source>
</evidence>
<dbReference type="SUPFAM" id="SSF46689">
    <property type="entry name" value="Homeodomain-like"/>
    <property type="match status" value="1"/>
</dbReference>
<dbReference type="Proteomes" id="UP000824782">
    <property type="component" value="Unassembled WGS sequence"/>
</dbReference>
<reference evidence="17" key="1">
    <citation type="thesis" date="2020" institute="ProQuest LLC" country="789 East Eisenhower Parkway, Ann Arbor, MI, USA">
        <title>Comparative Genomics and Chromosome Evolution.</title>
        <authorList>
            <person name="Mudd A.B."/>
        </authorList>
    </citation>
    <scope>NUCLEOTIDE SEQUENCE</scope>
    <source>
        <strain evidence="17">237g6f4</strain>
        <tissue evidence="17">Blood</tissue>
    </source>
</reference>
<keyword evidence="3" id="KW-0221">Differentiation</keyword>
<dbReference type="PANTHER" id="PTHR46123:SF4">
    <property type="entry name" value="MIX-TYPE HOMEOBOX GENE 1-RELATED"/>
    <property type="match status" value="1"/>
</dbReference>
<keyword evidence="4" id="KW-0524">Neurogenesis</keyword>
<evidence type="ECO:0000256" key="14">
    <source>
        <dbReference type="RuleBase" id="RU000682"/>
    </source>
</evidence>
<dbReference type="PROSITE" id="PS50071">
    <property type="entry name" value="HOMEOBOX_2"/>
    <property type="match status" value="1"/>
</dbReference>
<organism evidence="17 18">
    <name type="scientific">Engystomops pustulosus</name>
    <name type="common">Tungara frog</name>
    <name type="synonym">Physalaemus pustulosus</name>
    <dbReference type="NCBI Taxonomy" id="76066"/>
    <lineage>
        <taxon>Eukaryota</taxon>
        <taxon>Metazoa</taxon>
        <taxon>Chordata</taxon>
        <taxon>Craniata</taxon>
        <taxon>Vertebrata</taxon>
        <taxon>Euteleostomi</taxon>
        <taxon>Amphibia</taxon>
        <taxon>Batrachia</taxon>
        <taxon>Anura</taxon>
        <taxon>Neobatrachia</taxon>
        <taxon>Hyloidea</taxon>
        <taxon>Leptodactylidae</taxon>
        <taxon>Leiuperinae</taxon>
        <taxon>Engystomops</taxon>
    </lineage>
</organism>
<keyword evidence="10" id="KW-0306">Gastrulation</keyword>
<protein>
    <recommendedName>
        <fullName evidence="12">Homeobox protein siamois</fullName>
    </recommendedName>
</protein>
<evidence type="ECO:0000256" key="9">
    <source>
        <dbReference type="ARBA" id="ARBA00023163"/>
    </source>
</evidence>
<comment type="caution">
    <text evidence="17">The sequence shown here is derived from an EMBL/GenBank/DDBJ whole genome shotgun (WGS) entry which is preliminary data.</text>
</comment>
<dbReference type="EMBL" id="WNYA01001466">
    <property type="protein sequence ID" value="KAG8545712.1"/>
    <property type="molecule type" value="Genomic_DNA"/>
</dbReference>
<dbReference type="Gene3D" id="1.10.10.60">
    <property type="entry name" value="Homeodomain-like"/>
    <property type="match status" value="1"/>
</dbReference>
<feature type="compositionally biased region" description="Basic and acidic residues" evidence="15">
    <location>
        <begin position="118"/>
        <end position="130"/>
    </location>
</feature>
<dbReference type="Pfam" id="PF00046">
    <property type="entry name" value="Homeodomain"/>
    <property type="match status" value="1"/>
</dbReference>
<feature type="domain" description="Homeobox" evidence="16">
    <location>
        <begin position="136"/>
        <end position="196"/>
    </location>
</feature>
<evidence type="ECO:0000256" key="5">
    <source>
        <dbReference type="ARBA" id="ARBA00023015"/>
    </source>
</evidence>
<evidence type="ECO:0000313" key="18">
    <source>
        <dbReference type="Proteomes" id="UP000824782"/>
    </source>
</evidence>
<dbReference type="GO" id="GO:0000977">
    <property type="term" value="F:RNA polymerase II transcription regulatory region sequence-specific DNA binding"/>
    <property type="evidence" value="ECO:0007669"/>
    <property type="project" value="TreeGrafter"/>
</dbReference>
<name>A0AAV6Z841_ENGPU</name>
<dbReference type="GO" id="GO:0005634">
    <property type="term" value="C:nucleus"/>
    <property type="evidence" value="ECO:0007669"/>
    <property type="project" value="UniProtKB-SubCell"/>
</dbReference>
<evidence type="ECO:0000256" key="2">
    <source>
        <dbReference type="ARBA" id="ARBA00022473"/>
    </source>
</evidence>
<dbReference type="FunFam" id="1.10.10.60:FF:000499">
    <property type="entry name" value="Siamois homeodomain 1"/>
    <property type="match status" value="1"/>
</dbReference>
<keyword evidence="9" id="KW-0804">Transcription</keyword>
<feature type="DNA-binding region" description="Homeobox" evidence="13">
    <location>
        <begin position="138"/>
        <end position="197"/>
    </location>
</feature>
<dbReference type="InterPro" id="IPR051306">
    <property type="entry name" value="Homeobox_regulator"/>
</dbReference>
<dbReference type="SMART" id="SM00389">
    <property type="entry name" value="HOX"/>
    <property type="match status" value="1"/>
</dbReference>
<evidence type="ECO:0000256" key="15">
    <source>
        <dbReference type="SAM" id="MobiDB-lite"/>
    </source>
</evidence>
<evidence type="ECO:0000313" key="17">
    <source>
        <dbReference type="EMBL" id="KAG8545712.1"/>
    </source>
</evidence>
<sequence>MERDPELDQVISNALSLQEDYPDLYLPPPCDKDLNDITTFPKLLDLEIQRPLNDPNRLQDTLVELYSILGIPQEPPPITKTFSNWKDQSTPPIPGQDEQLTKQQAHGIKRMLPEEEMETSKRVKEEKEDQVPSTSSQKCRKRTLYNKQQTLFLQKQFDFNPYPDYVSRCCFAQVTGIPEPRIQVWFQNRRARHLSKSSTSQEAGSAESVIGKPFKECEGSPYPKIYKNFSSIPLVQSSKSNGHPS</sequence>
<evidence type="ECO:0000256" key="12">
    <source>
        <dbReference type="ARBA" id="ARBA00072613"/>
    </source>
</evidence>
<evidence type="ECO:0000256" key="3">
    <source>
        <dbReference type="ARBA" id="ARBA00022782"/>
    </source>
</evidence>
<dbReference type="InterPro" id="IPR009057">
    <property type="entry name" value="Homeodomain-like_sf"/>
</dbReference>
<dbReference type="GO" id="GO:0030154">
    <property type="term" value="P:cell differentiation"/>
    <property type="evidence" value="ECO:0007669"/>
    <property type="project" value="UniProtKB-KW"/>
</dbReference>
<evidence type="ECO:0000256" key="10">
    <source>
        <dbReference type="ARBA" id="ARBA00023218"/>
    </source>
</evidence>
<keyword evidence="5" id="KW-0805">Transcription regulation</keyword>
<evidence type="ECO:0000256" key="11">
    <source>
        <dbReference type="ARBA" id="ARBA00023242"/>
    </source>
</evidence>
<keyword evidence="7 13" id="KW-0371">Homeobox</keyword>
<feature type="region of interest" description="Disordered" evidence="15">
    <location>
        <begin position="112"/>
        <end position="139"/>
    </location>
</feature>
<evidence type="ECO:0000259" key="16">
    <source>
        <dbReference type="PROSITE" id="PS50071"/>
    </source>
</evidence>
<proteinExistence type="predicted"/>
<evidence type="ECO:0000256" key="13">
    <source>
        <dbReference type="PROSITE-ProRule" id="PRU00108"/>
    </source>
</evidence>
<keyword evidence="18" id="KW-1185">Reference proteome</keyword>
<keyword evidence="11 13" id="KW-0539">Nucleus</keyword>
<keyword evidence="6 13" id="KW-0238">DNA-binding</keyword>
<gene>
    <name evidence="17" type="ORF">GDO81_020446</name>
</gene>
<dbReference type="GO" id="GO:0000981">
    <property type="term" value="F:DNA-binding transcription factor activity, RNA polymerase II-specific"/>
    <property type="evidence" value="ECO:0007669"/>
    <property type="project" value="TreeGrafter"/>
</dbReference>
<evidence type="ECO:0000256" key="4">
    <source>
        <dbReference type="ARBA" id="ARBA00022902"/>
    </source>
</evidence>
<comment type="subcellular location">
    <subcellularLocation>
        <location evidence="1 13 14">Nucleus</location>
    </subcellularLocation>
</comment>
<accession>A0AAV6Z841</accession>
<dbReference type="GO" id="GO:0007369">
    <property type="term" value="P:gastrulation"/>
    <property type="evidence" value="ECO:0007669"/>
    <property type="project" value="UniProtKB-KW"/>
</dbReference>
<dbReference type="InterPro" id="IPR001356">
    <property type="entry name" value="HD"/>
</dbReference>
<dbReference type="CDD" id="cd00086">
    <property type="entry name" value="homeodomain"/>
    <property type="match status" value="1"/>
</dbReference>
<dbReference type="AlphaFoldDB" id="A0AAV6Z841"/>
<keyword evidence="8" id="KW-0010">Activator</keyword>
<evidence type="ECO:0000256" key="6">
    <source>
        <dbReference type="ARBA" id="ARBA00023125"/>
    </source>
</evidence>